<dbReference type="GO" id="GO:0000462">
    <property type="term" value="P:maturation of SSU-rRNA from tricistronic rRNA transcript (SSU-rRNA, 5.8S rRNA, LSU-rRNA)"/>
    <property type="evidence" value="ECO:0007669"/>
    <property type="project" value="InterPro"/>
</dbReference>
<dbReference type="SMART" id="SM00320">
    <property type="entry name" value="WD40"/>
    <property type="match status" value="7"/>
</dbReference>
<dbReference type="Gene3D" id="2.130.10.10">
    <property type="entry name" value="YVTN repeat-like/Quinoprotein amine dehydrogenase"/>
    <property type="match status" value="2"/>
</dbReference>
<dbReference type="EMBL" id="CP012525">
    <property type="protein sequence ID" value="ALC43932.1"/>
    <property type="molecule type" value="Genomic_DNA"/>
</dbReference>
<organism evidence="1 2">
    <name type="scientific">Drosophila busckii</name>
    <name type="common">Fruit fly</name>
    <dbReference type="NCBI Taxonomy" id="30019"/>
    <lineage>
        <taxon>Eukaryota</taxon>
        <taxon>Metazoa</taxon>
        <taxon>Ecdysozoa</taxon>
        <taxon>Arthropoda</taxon>
        <taxon>Hexapoda</taxon>
        <taxon>Insecta</taxon>
        <taxon>Pterygota</taxon>
        <taxon>Neoptera</taxon>
        <taxon>Endopterygota</taxon>
        <taxon>Diptera</taxon>
        <taxon>Brachycera</taxon>
        <taxon>Muscomorpha</taxon>
        <taxon>Ephydroidea</taxon>
        <taxon>Drosophilidae</taxon>
        <taxon>Drosophila</taxon>
    </lineage>
</organism>
<dbReference type="AlphaFoldDB" id="A0A0M4EZS7"/>
<dbReference type="InterPro" id="IPR001680">
    <property type="entry name" value="WD40_rpt"/>
</dbReference>
<dbReference type="SUPFAM" id="SSF50978">
    <property type="entry name" value="WD40 repeat-like"/>
    <property type="match status" value="2"/>
</dbReference>
<dbReference type="OrthoDB" id="8883818at2759"/>
<reference evidence="1 2" key="1">
    <citation type="submission" date="2015-08" db="EMBL/GenBank/DDBJ databases">
        <title>Ancestral chromatin configuration constrains chromatin evolution on differentiating sex chromosomes in Drosophila.</title>
        <authorList>
            <person name="Zhou Q."/>
            <person name="Bachtrog D."/>
        </authorList>
    </citation>
    <scope>NUCLEOTIDE SEQUENCE [LARGE SCALE GENOMIC DNA]</scope>
    <source>
        <tissue evidence="1">Whole larvae</tissue>
    </source>
</reference>
<evidence type="ECO:0000313" key="2">
    <source>
        <dbReference type="Proteomes" id="UP000494163"/>
    </source>
</evidence>
<dbReference type="PANTHER" id="PTHR44163">
    <property type="entry name" value="U3 SMALL NUCLEOLAR RNA-ASSOCIATED PROTEIN 4 HOMOLOG"/>
    <property type="match status" value="1"/>
</dbReference>
<dbReference type="GO" id="GO:0034455">
    <property type="term" value="C:t-UTP complex"/>
    <property type="evidence" value="ECO:0007669"/>
    <property type="project" value="TreeGrafter"/>
</dbReference>
<keyword evidence="2" id="KW-1185">Reference proteome</keyword>
<accession>A0A0M4EZS7</accession>
<dbReference type="OMA" id="STYITEW"/>
<dbReference type="InterPro" id="IPR036322">
    <property type="entry name" value="WD40_repeat_dom_sf"/>
</dbReference>
<dbReference type="GO" id="GO:0030686">
    <property type="term" value="C:90S preribosome"/>
    <property type="evidence" value="ECO:0007669"/>
    <property type="project" value="InterPro"/>
</dbReference>
<dbReference type="Proteomes" id="UP000494163">
    <property type="component" value="Chromosome 3L"/>
</dbReference>
<protein>
    <submittedName>
        <fullName evidence="1">L-3-72Dn</fullName>
    </submittedName>
</protein>
<evidence type="ECO:0000313" key="1">
    <source>
        <dbReference type="EMBL" id="ALC43932.1"/>
    </source>
</evidence>
<dbReference type="PANTHER" id="PTHR44163:SF1">
    <property type="entry name" value="U3 SMALL NUCLEOLAR RNA-ASSOCIATED PROTEIN 4 HOMOLOG"/>
    <property type="match status" value="1"/>
</dbReference>
<dbReference type="STRING" id="30019.A0A0M4EZS7"/>
<sequence>MAYSKELKTLAVSREEGPIELWNMQYAPYLQQVIHLEESSTVEAVAWAGKRLFSVGLTGKLIEWNLNELQPRFEMSPTGNALWCLSIHVEQNILAVGSEEGHINILSIENEELSYKTLFNKQKERVLCCEFDKPGERLVTGSPGAVRIWSVAKGHVLHTMTLAQKDYIAYTVRVLSNNTIIAGDSAGNVTVWDANLATQIDTYKVLDAKLFALAVNEREDRLVCSGMEPPLIRVLGKTQIKREASTTERWIKYLQRDVHKHYVKSLVLIGDRIISGGEDGNLCVSRLSKSRAYCTRHAPFLHGRCATLAAESQLLLLRYAQSMHLWRLGSAKSLDELQMLPHIFEEQQLQQTPEKLLELKVPSSQQIVAGALSPDNKWICYATKQETRLYSLQLEPLQLQRLPQQELPEEFAPASFIIFDKKDKLYLLCNKQLRCFELQQAAPQLLYSLDLSPHVASPVTHLELSACGKQLAVATMSSSISIWQLSLKSAKHLLTLPNYHACATALALRADTPCVAVAYADGRLVEYNFKERHFVCESTKHFVPNSRFQCIRSILFDAHNPKIILVHNEVLIYVLESYDPREELEQQQPAKTTRLSKSIEIESKLHNYRLKMRFNREHMLQLCRLDDQQLIAIGVHNRHLLAPLPAPYQRKKFGES</sequence>
<name>A0A0M4EZS7_DROBS</name>
<dbReference type="GO" id="GO:0032040">
    <property type="term" value="C:small-subunit processome"/>
    <property type="evidence" value="ECO:0007669"/>
    <property type="project" value="TreeGrafter"/>
</dbReference>
<dbReference type="InterPro" id="IPR046351">
    <property type="entry name" value="UTP4"/>
</dbReference>
<dbReference type="InterPro" id="IPR015943">
    <property type="entry name" value="WD40/YVTN_repeat-like_dom_sf"/>
</dbReference>
<gene>
    <name evidence="1" type="ORF">Dbus_chr3Lg1098</name>
</gene>
<proteinExistence type="predicted"/>
<dbReference type="GO" id="GO:0003723">
    <property type="term" value="F:RNA binding"/>
    <property type="evidence" value="ECO:0007669"/>
    <property type="project" value="TreeGrafter"/>
</dbReference>
<dbReference type="Pfam" id="PF00400">
    <property type="entry name" value="WD40"/>
    <property type="match status" value="1"/>
</dbReference>